<feature type="signal peptide" evidence="1">
    <location>
        <begin position="1"/>
        <end position="21"/>
    </location>
</feature>
<dbReference type="Pfam" id="PF11008">
    <property type="entry name" value="DUF2846"/>
    <property type="match status" value="1"/>
</dbReference>
<accession>A0ABU8BCR6</accession>
<evidence type="ECO:0000256" key="1">
    <source>
        <dbReference type="SAM" id="SignalP"/>
    </source>
</evidence>
<evidence type="ECO:0000313" key="3">
    <source>
        <dbReference type="EMBL" id="MEH2555907.1"/>
    </source>
</evidence>
<sequence>MLGRGIALLSGALLLSGCMTAKVGTDYAAISQKIGPPKPGLSRVVVLQQKRDGLSMALCACDVKLDGSPIGKVLVGSYAYADVPAGPHQVTATEVLFPGETKRDFTTAPGRTYFFLLKSSARHDAVTGTTIVAGLAGAVVASVVTSGSDNTGPADLIPLDESTARTTLAELQLAD</sequence>
<dbReference type="Proteomes" id="UP001364224">
    <property type="component" value="Unassembled WGS sequence"/>
</dbReference>
<dbReference type="EMBL" id="JAZHRV010000001">
    <property type="protein sequence ID" value="MEH2555907.1"/>
    <property type="molecule type" value="Genomic_DNA"/>
</dbReference>
<gene>
    <name evidence="3" type="ORF">V1286_003436</name>
</gene>
<evidence type="ECO:0000259" key="2">
    <source>
        <dbReference type="Pfam" id="PF11008"/>
    </source>
</evidence>
<evidence type="ECO:0000313" key="4">
    <source>
        <dbReference type="Proteomes" id="UP001364224"/>
    </source>
</evidence>
<comment type="caution">
    <text evidence="3">The sequence shown here is derived from an EMBL/GenBank/DDBJ whole genome shotgun (WGS) entry which is preliminary data.</text>
</comment>
<proteinExistence type="predicted"/>
<protein>
    <recommendedName>
        <fullName evidence="2">DUF2846 domain-containing protein</fullName>
    </recommendedName>
</protein>
<keyword evidence="1" id="KW-0732">Signal</keyword>
<name>A0ABU8BCR6_9BRAD</name>
<dbReference type="PROSITE" id="PS51257">
    <property type="entry name" value="PROKAR_LIPOPROTEIN"/>
    <property type="match status" value="1"/>
</dbReference>
<reference evidence="3 4" key="1">
    <citation type="submission" date="2024-02" db="EMBL/GenBank/DDBJ databases">
        <title>Adaptive strategies in a cosmopolitan and abundant soil bacterium.</title>
        <authorList>
            <person name="Carini P."/>
        </authorList>
    </citation>
    <scope>NUCLEOTIDE SEQUENCE [LARGE SCALE GENOMIC DNA]</scope>
    <source>
        <strain evidence="3 4">AZCC 1608</strain>
    </source>
</reference>
<dbReference type="InterPro" id="IPR022548">
    <property type="entry name" value="DUF2846"/>
</dbReference>
<keyword evidence="4" id="KW-1185">Reference proteome</keyword>
<feature type="domain" description="DUF2846" evidence="2">
    <location>
        <begin position="40"/>
        <end position="128"/>
    </location>
</feature>
<feature type="chain" id="PRO_5045609329" description="DUF2846 domain-containing protein" evidence="1">
    <location>
        <begin position="22"/>
        <end position="175"/>
    </location>
</feature>
<organism evidence="3 4">
    <name type="scientific">Bradyrhizobium algeriense</name>
    <dbReference type="NCBI Taxonomy" id="634784"/>
    <lineage>
        <taxon>Bacteria</taxon>
        <taxon>Pseudomonadati</taxon>
        <taxon>Pseudomonadota</taxon>
        <taxon>Alphaproteobacteria</taxon>
        <taxon>Hyphomicrobiales</taxon>
        <taxon>Nitrobacteraceae</taxon>
        <taxon>Bradyrhizobium</taxon>
    </lineage>
</organism>